<dbReference type="AlphaFoldDB" id="A0A133ZVG3"/>
<gene>
    <name evidence="1" type="ORF">HMPREF3180_02358</name>
</gene>
<dbReference type="EMBL" id="LSDD01000176">
    <property type="protein sequence ID" value="KXB59416.1"/>
    <property type="molecule type" value="Genomic_DNA"/>
</dbReference>
<organism evidence="1 2">
    <name type="scientific">Leptotrichia wadei</name>
    <dbReference type="NCBI Taxonomy" id="157687"/>
    <lineage>
        <taxon>Bacteria</taxon>
        <taxon>Fusobacteriati</taxon>
        <taxon>Fusobacteriota</taxon>
        <taxon>Fusobacteriia</taxon>
        <taxon>Fusobacteriales</taxon>
        <taxon>Leptotrichiaceae</taxon>
        <taxon>Leptotrichia</taxon>
    </lineage>
</organism>
<dbReference type="GeneID" id="84803707"/>
<accession>A0A133ZVG3</accession>
<sequence>MKKLILGIFLLFGVLGFSRYVERCKVVEDDTCVSLDSGKRFNFSKYVFEDIQYGSVYRVYFEGNGYRNLYFTGATYLYMKH</sequence>
<keyword evidence="2" id="KW-1185">Reference proteome</keyword>
<evidence type="ECO:0000313" key="1">
    <source>
        <dbReference type="EMBL" id="KXB59416.1"/>
    </source>
</evidence>
<evidence type="ECO:0000313" key="2">
    <source>
        <dbReference type="Proteomes" id="UP000070483"/>
    </source>
</evidence>
<dbReference type="RefSeq" id="WP_018499375.1">
    <property type="nucleotide sequence ID" value="NZ_AP019829.2"/>
</dbReference>
<dbReference type="STRING" id="157687.HMPREF3180_02358"/>
<protein>
    <submittedName>
        <fullName evidence="1">Uncharacterized protein</fullName>
    </submittedName>
</protein>
<dbReference type="OrthoDB" id="82398at2"/>
<dbReference type="PATRIC" id="fig|157687.3.peg.2368"/>
<proteinExistence type="predicted"/>
<comment type="caution">
    <text evidence="1">The sequence shown here is derived from an EMBL/GenBank/DDBJ whole genome shotgun (WGS) entry which is preliminary data.</text>
</comment>
<reference evidence="2" key="1">
    <citation type="submission" date="2016-01" db="EMBL/GenBank/DDBJ databases">
        <authorList>
            <person name="Mitreva M."/>
            <person name="Pepin K.H."/>
            <person name="Mihindukulasuriya K.A."/>
            <person name="Fulton R."/>
            <person name="Fronick C."/>
            <person name="O'Laughlin M."/>
            <person name="Miner T."/>
            <person name="Herter B."/>
            <person name="Rosa B.A."/>
            <person name="Cordes M."/>
            <person name="Tomlinson C."/>
            <person name="Wollam A."/>
            <person name="Palsikar V.B."/>
            <person name="Mardis E.R."/>
            <person name="Wilson R.K."/>
        </authorList>
    </citation>
    <scope>NUCLEOTIDE SEQUENCE [LARGE SCALE GENOMIC DNA]</scope>
    <source>
        <strain evidence="2">KA00185</strain>
    </source>
</reference>
<name>A0A133ZVG3_9FUSO</name>
<dbReference type="Proteomes" id="UP000070483">
    <property type="component" value="Unassembled WGS sequence"/>
</dbReference>